<keyword evidence="1" id="KW-0614">Plasmid</keyword>
<evidence type="ECO:0000313" key="1">
    <source>
        <dbReference type="EMBL" id="BAO18799.1"/>
    </source>
</evidence>
<sequence>MRRDLFFILGAQDPEMRGIEDVLNQAGIGFAHAARDNRRCNARNAYEANSTVVLGMNGIHRQVVKPANHQIVLVECSLKGEQDTILVDHHNLGDPGFEATPERYMEGSSLGQVLALLGIQANETQRMLAAADHCLTAAYQGLCPGVDVGELFFMRASWLAKLSGRPLFNVMTDIERAANTVKSRFNPKRGEAAFLDPTRLPRQLPEGAAYAGKPIRYRAMNSEFRMKEMIKGASPTAIETFMREHEEAGRSVYGNPHRGYAGAYL</sequence>
<geneLocation type="plasmid" evidence="1">
    <name>pM7012</name>
</geneLocation>
<reference evidence="1" key="1">
    <citation type="journal article" date="2014" name="Microbiology">
        <title>A 2,4-dichlorophenoxyacetic acid degradation plasmid pM7012 discloses distribution of an unclassified megaplasmid group across bacterial species.</title>
        <authorList>
            <person name="Sakai Y."/>
            <person name="Ogawa N."/>
            <person name="Shimomura Y."/>
            <person name="Fujii T."/>
        </authorList>
    </citation>
    <scope>NUCLEOTIDE SEQUENCE</scope>
    <source>
        <strain evidence="1">M701</strain>
    </source>
</reference>
<protein>
    <submittedName>
        <fullName evidence="1">Uncharacterized protein</fullName>
    </submittedName>
</protein>
<name>V5YNG3_9BURK</name>
<reference evidence="1" key="2">
    <citation type="submission" date="2024-06" db="EMBL/GenBank/DDBJ databases">
        <authorList>
            <person name="Sakai Y."/>
            <person name="Fujii T."/>
        </authorList>
    </citation>
    <scope>NUCLEOTIDE SEQUENCE</scope>
    <source>
        <strain evidence="1">M701</strain>
        <plasmid evidence="1">pM7012</plasmid>
    </source>
</reference>
<dbReference type="EMBL" id="AB853026">
    <property type="protein sequence ID" value="BAO18799.1"/>
    <property type="molecule type" value="Genomic_DNA"/>
</dbReference>
<proteinExistence type="predicted"/>
<dbReference type="RefSeq" id="WP_023842342.1">
    <property type="nucleotide sequence ID" value="NC_022995.1"/>
</dbReference>
<organism evidence="1">
    <name type="scientific">Burkholderia sp. M701</name>
    <dbReference type="NCBI Taxonomy" id="326454"/>
    <lineage>
        <taxon>Bacteria</taxon>
        <taxon>Pseudomonadati</taxon>
        <taxon>Pseudomonadota</taxon>
        <taxon>Betaproteobacteria</taxon>
        <taxon>Burkholderiales</taxon>
        <taxon>Burkholderiaceae</taxon>
        <taxon>Burkholderia</taxon>
    </lineage>
</organism>
<dbReference type="AlphaFoldDB" id="V5YNG3"/>
<accession>V5YNG3</accession>